<reference evidence="4 5" key="1">
    <citation type="submission" date="2021-08" db="EMBL/GenBank/DDBJ databases">
        <title>Draft genome sequence of Mycolicibacterium sp. NGTWS1702 strain.</title>
        <authorList>
            <person name="Matsumoto M."/>
            <person name="Tang B.C.C."/>
            <person name="Machida Y."/>
            <person name="Matoyama H."/>
            <person name="Kishihara T."/>
            <person name="Sato S."/>
            <person name="Kondo I."/>
            <person name="Sano M."/>
            <person name="Kato G."/>
        </authorList>
    </citation>
    <scope>NUCLEOTIDE SEQUENCE [LARGE SCALE GENOMIC DNA]</scope>
    <source>
        <strain evidence="4 5">NGTWSNA01</strain>
    </source>
</reference>
<feature type="domain" description="Choloylglycine hydrolase/NAAA C-terminal" evidence="3">
    <location>
        <begin position="6"/>
        <end position="302"/>
    </location>
</feature>
<evidence type="ECO:0000256" key="1">
    <source>
        <dbReference type="ARBA" id="ARBA00006625"/>
    </source>
</evidence>
<protein>
    <submittedName>
        <fullName evidence="4">Choloylglycine hydrolase</fullName>
    </submittedName>
</protein>
<accession>A0ABQ4VB77</accession>
<keyword evidence="5" id="KW-1185">Reference proteome</keyword>
<sequence length="327" mass="35799">MLGAMCTRVLWNSNDLAVLTGRSMDWPESTEPLIAAFPRGRKRDGGTLAGADVVPVNPLRWTSRYASLVTTVYGLGGIDGFNEKGLAAHGLYLQSTDYGPRDPAKPGVHAGMWLQYLLDEAASVSEALALMDGLDIVMVGAHGHDATIHLALEDVTGDSAIIEIDHGTPIVHHGREYTLMTNDPTYDEQLKLLSAKDFSQPSRDMPLPGNVNAVDRFQRAAYYSALLPPPQDERQAVAGVMAIMRNVSVPFGAPYGEFGVYNTEYRTVCDLTNRTYYFELTTSPNTIWVQFDKLELPDGGDPLIVDPYDDTMIGNVTARMSPQQLAF</sequence>
<dbReference type="PANTHER" id="PTHR35527:SF2">
    <property type="entry name" value="HYDROLASE"/>
    <property type="match status" value="1"/>
</dbReference>
<dbReference type="Proteomes" id="UP001060504">
    <property type="component" value="Unassembled WGS sequence"/>
</dbReference>
<evidence type="ECO:0000259" key="3">
    <source>
        <dbReference type="Pfam" id="PF02275"/>
    </source>
</evidence>
<proteinExistence type="inferred from homology"/>
<dbReference type="PANTHER" id="PTHR35527">
    <property type="entry name" value="CHOLOYLGLYCINE HYDROLASE"/>
    <property type="match status" value="1"/>
</dbReference>
<dbReference type="GO" id="GO:0016787">
    <property type="term" value="F:hydrolase activity"/>
    <property type="evidence" value="ECO:0007669"/>
    <property type="project" value="UniProtKB-KW"/>
</dbReference>
<keyword evidence="2 4" id="KW-0378">Hydrolase</keyword>
<comment type="similarity">
    <text evidence="1">Belongs to the peptidase C59 family.</text>
</comment>
<organism evidence="4 5">
    <name type="scientific">Mycolicibacterium cyprinidarum</name>
    <dbReference type="NCBI Taxonomy" id="2860311"/>
    <lineage>
        <taxon>Bacteria</taxon>
        <taxon>Bacillati</taxon>
        <taxon>Actinomycetota</taxon>
        <taxon>Actinomycetes</taxon>
        <taxon>Mycobacteriales</taxon>
        <taxon>Mycobacteriaceae</taxon>
        <taxon>Mycolicibacterium</taxon>
    </lineage>
</organism>
<gene>
    <name evidence="4" type="ORF">NGTWS1702_10480</name>
</gene>
<dbReference type="Gene3D" id="3.60.60.10">
    <property type="entry name" value="Penicillin V Acylase, Chain A"/>
    <property type="match status" value="1"/>
</dbReference>
<dbReference type="CDD" id="cd01902">
    <property type="entry name" value="Ntn_CGH"/>
    <property type="match status" value="1"/>
</dbReference>
<dbReference type="SUPFAM" id="SSF56235">
    <property type="entry name" value="N-terminal nucleophile aminohydrolases (Ntn hydrolases)"/>
    <property type="match status" value="1"/>
</dbReference>
<dbReference type="InterPro" id="IPR029055">
    <property type="entry name" value="Ntn_hydrolases_N"/>
</dbReference>
<evidence type="ECO:0000256" key="2">
    <source>
        <dbReference type="ARBA" id="ARBA00022801"/>
    </source>
</evidence>
<dbReference type="Pfam" id="PF02275">
    <property type="entry name" value="CBAH"/>
    <property type="match status" value="1"/>
</dbReference>
<name>A0ABQ4VB77_9MYCO</name>
<comment type="caution">
    <text evidence="4">The sequence shown here is derived from an EMBL/GenBank/DDBJ whole genome shotgun (WGS) entry which is preliminary data.</text>
</comment>
<dbReference type="InterPro" id="IPR052193">
    <property type="entry name" value="Peptidase_C59"/>
</dbReference>
<dbReference type="EMBL" id="BPRH01001119">
    <property type="protein sequence ID" value="GJF12135.1"/>
    <property type="molecule type" value="Genomic_DNA"/>
</dbReference>
<evidence type="ECO:0000313" key="5">
    <source>
        <dbReference type="Proteomes" id="UP001060504"/>
    </source>
</evidence>
<dbReference type="InterPro" id="IPR029132">
    <property type="entry name" value="CBAH/NAAA_C"/>
</dbReference>
<evidence type="ECO:0000313" key="4">
    <source>
        <dbReference type="EMBL" id="GJF12135.1"/>
    </source>
</evidence>